<evidence type="ECO:0000313" key="3">
    <source>
        <dbReference type="Proteomes" id="UP001333110"/>
    </source>
</evidence>
<feature type="compositionally biased region" description="Basic and acidic residues" evidence="1">
    <location>
        <begin position="1"/>
        <end position="22"/>
    </location>
</feature>
<dbReference type="AlphaFoldDB" id="A0AAN7NEW9"/>
<gene>
    <name evidence="2" type="ORF">QYF61_007835</name>
</gene>
<evidence type="ECO:0000313" key="2">
    <source>
        <dbReference type="EMBL" id="KAK4823887.1"/>
    </source>
</evidence>
<protein>
    <submittedName>
        <fullName evidence="2">Uncharacterized protein</fullName>
    </submittedName>
</protein>
<organism evidence="2 3">
    <name type="scientific">Mycteria americana</name>
    <name type="common">Wood stork</name>
    <dbReference type="NCBI Taxonomy" id="33587"/>
    <lineage>
        <taxon>Eukaryota</taxon>
        <taxon>Metazoa</taxon>
        <taxon>Chordata</taxon>
        <taxon>Craniata</taxon>
        <taxon>Vertebrata</taxon>
        <taxon>Euteleostomi</taxon>
        <taxon>Archelosauria</taxon>
        <taxon>Archosauria</taxon>
        <taxon>Dinosauria</taxon>
        <taxon>Saurischia</taxon>
        <taxon>Theropoda</taxon>
        <taxon>Coelurosauria</taxon>
        <taxon>Aves</taxon>
        <taxon>Neognathae</taxon>
        <taxon>Neoaves</taxon>
        <taxon>Aequornithes</taxon>
        <taxon>Ciconiiformes</taxon>
        <taxon>Ciconiidae</taxon>
        <taxon>Mycteria</taxon>
    </lineage>
</organism>
<evidence type="ECO:0000256" key="1">
    <source>
        <dbReference type="SAM" id="MobiDB-lite"/>
    </source>
</evidence>
<sequence length="386" mass="42090">MGKRNFGHEDHYSVRSGPKESPAEIQPACNALVPRFQAASQAPLPARWRENISEGLQGKTLPACPNTQTEYLVFFWGLSKMLPPPSLAESGNFFSTVTSPHTELDAKARSGRAAGVGSHATGPLAGCWLLPVAPGELALPGLPELRAKQPQVPQPLLIRLVLQTLHQLRCPSLDTLQHLNVSLVVGGPKLNTVFEVWPHQCRVQGHDHFPCPAGHTIPDTSQGAIGLLGHLGTLLAHIQPAVDRHPQVLFRWAAFQPLFPKPVALHGVVVTQLLLIENGPNSAHICIWRSVHLRKMNGIQMNGSHGEILSPRAGGATLLPKQAAAPSDGPGESFIWLIKHSFLEEAGWIISIIQGLRWERESRDIWGYTHQTRASGMKKDDTHSVD</sequence>
<accession>A0AAN7NEW9</accession>
<dbReference type="Proteomes" id="UP001333110">
    <property type="component" value="Unassembled WGS sequence"/>
</dbReference>
<keyword evidence="3" id="KW-1185">Reference proteome</keyword>
<feature type="region of interest" description="Disordered" evidence="1">
    <location>
        <begin position="1"/>
        <end position="23"/>
    </location>
</feature>
<proteinExistence type="predicted"/>
<reference evidence="2 3" key="1">
    <citation type="journal article" date="2023" name="J. Hered.">
        <title>Chromosome-level genome of the wood stork (Mycteria americana) provides insight into avian chromosome evolution.</title>
        <authorList>
            <person name="Flamio R. Jr."/>
            <person name="Ramstad K.M."/>
        </authorList>
    </citation>
    <scope>NUCLEOTIDE SEQUENCE [LARGE SCALE GENOMIC DNA]</scope>
    <source>
        <strain evidence="2">JAX WOST 10</strain>
    </source>
</reference>
<comment type="caution">
    <text evidence="2">The sequence shown here is derived from an EMBL/GenBank/DDBJ whole genome shotgun (WGS) entry which is preliminary data.</text>
</comment>
<name>A0AAN7NEW9_MYCAM</name>
<dbReference type="EMBL" id="JAUNZN010000003">
    <property type="protein sequence ID" value="KAK4823887.1"/>
    <property type="molecule type" value="Genomic_DNA"/>
</dbReference>